<dbReference type="InterPro" id="IPR023319">
    <property type="entry name" value="Tex-like_HTH_dom_sf"/>
</dbReference>
<dbReference type="SUPFAM" id="SSF47781">
    <property type="entry name" value="RuvA domain 2-like"/>
    <property type="match status" value="2"/>
</dbReference>
<dbReference type="InterPro" id="IPR006641">
    <property type="entry name" value="YqgF/RNaseH-like_dom"/>
</dbReference>
<reference evidence="3" key="1">
    <citation type="submission" date="2007-07" db="EMBL/GenBank/DDBJ databases">
        <title>PCAP assembly of the Caenorhabditis remanei genome.</title>
        <authorList>
            <consortium name="The Caenorhabditis remanei Sequencing Consortium"/>
            <person name="Wilson R.K."/>
        </authorList>
    </citation>
    <scope>NUCLEOTIDE SEQUENCE [LARGE SCALE GENOMIC DNA]</scope>
    <source>
        <strain evidence="3">PB4641</strain>
    </source>
</reference>
<dbReference type="InterPro" id="IPR003029">
    <property type="entry name" value="S1_domain"/>
</dbReference>
<dbReference type="eggNOG" id="KOG1857">
    <property type="taxonomic scope" value="Eukaryota"/>
</dbReference>
<dbReference type="FunCoup" id="E3MG40">
    <property type="interactions" value="1588"/>
</dbReference>
<dbReference type="AlphaFoldDB" id="E3MG40"/>
<dbReference type="EMBL" id="DS268443">
    <property type="protein sequence ID" value="EFP01502.1"/>
    <property type="molecule type" value="Genomic_DNA"/>
</dbReference>
<dbReference type="InterPro" id="IPR012340">
    <property type="entry name" value="NA-bd_OB-fold"/>
</dbReference>
<keyword evidence="4" id="KW-1185">Reference proteome</keyword>
<dbReference type="SMART" id="SM00732">
    <property type="entry name" value="YqgFc"/>
    <property type="match status" value="1"/>
</dbReference>
<dbReference type="Pfam" id="PF12836">
    <property type="entry name" value="HHH_3"/>
    <property type="match status" value="1"/>
</dbReference>
<dbReference type="GO" id="GO:0003729">
    <property type="term" value="F:mRNA binding"/>
    <property type="evidence" value="ECO:0007669"/>
    <property type="project" value="TreeGrafter"/>
</dbReference>
<proteinExistence type="predicted"/>
<organism evidence="4">
    <name type="scientific">Caenorhabditis remanei</name>
    <name type="common">Caenorhabditis vulgaris</name>
    <dbReference type="NCBI Taxonomy" id="31234"/>
    <lineage>
        <taxon>Eukaryota</taxon>
        <taxon>Metazoa</taxon>
        <taxon>Ecdysozoa</taxon>
        <taxon>Nematoda</taxon>
        <taxon>Chromadorea</taxon>
        <taxon>Rhabditida</taxon>
        <taxon>Rhabditina</taxon>
        <taxon>Rhabditomorpha</taxon>
        <taxon>Rhabditoidea</taxon>
        <taxon>Rhabditidae</taxon>
        <taxon>Peloderinae</taxon>
        <taxon>Caenorhabditis</taxon>
    </lineage>
</organism>
<name>E3MG40_CAERE</name>
<dbReference type="Pfam" id="PF17674">
    <property type="entry name" value="HHH_9"/>
    <property type="match status" value="1"/>
</dbReference>
<feature type="compositionally biased region" description="Polar residues" evidence="1">
    <location>
        <begin position="720"/>
        <end position="729"/>
    </location>
</feature>
<accession>E3MG40</accession>
<evidence type="ECO:0000313" key="3">
    <source>
        <dbReference type="EMBL" id="EFP01502.1"/>
    </source>
</evidence>
<dbReference type="GO" id="GO:0006412">
    <property type="term" value="P:translation"/>
    <property type="evidence" value="ECO:0007669"/>
    <property type="project" value="TreeGrafter"/>
</dbReference>
<dbReference type="GO" id="GO:0006139">
    <property type="term" value="P:nucleobase-containing compound metabolic process"/>
    <property type="evidence" value="ECO:0007669"/>
    <property type="project" value="InterPro"/>
</dbReference>
<feature type="domain" description="S1 motif" evidence="2">
    <location>
        <begin position="681"/>
        <end position="711"/>
    </location>
</feature>
<dbReference type="HOGENOM" id="CLU_009833_0_2_1"/>
<dbReference type="PANTHER" id="PTHR10724">
    <property type="entry name" value="30S RIBOSOMAL PROTEIN S1"/>
    <property type="match status" value="1"/>
</dbReference>
<evidence type="ECO:0000313" key="4">
    <source>
        <dbReference type="Proteomes" id="UP000008281"/>
    </source>
</evidence>
<dbReference type="Gene3D" id="1.10.150.310">
    <property type="entry name" value="Tex RuvX-like domain-like"/>
    <property type="match status" value="1"/>
</dbReference>
<dbReference type="InterPro" id="IPR010994">
    <property type="entry name" value="RuvA_2-like"/>
</dbReference>
<dbReference type="InterPro" id="IPR018974">
    <property type="entry name" value="Tex-like_N"/>
</dbReference>
<dbReference type="Gene3D" id="2.40.50.140">
    <property type="entry name" value="Nucleic acid-binding proteins"/>
    <property type="match status" value="1"/>
</dbReference>
<dbReference type="Gene3D" id="3.30.420.140">
    <property type="entry name" value="YqgF/RNase H-like domain"/>
    <property type="match status" value="1"/>
</dbReference>
<gene>
    <name evidence="3" type="ORF">CRE_23950</name>
</gene>
<evidence type="ECO:0000256" key="1">
    <source>
        <dbReference type="SAM" id="MobiDB-lite"/>
    </source>
</evidence>
<dbReference type="Pfam" id="PF16921">
    <property type="entry name" value="Tex_YqgF"/>
    <property type="match status" value="1"/>
</dbReference>
<dbReference type="SMART" id="SM00316">
    <property type="entry name" value="S1"/>
    <property type="match status" value="1"/>
</dbReference>
<evidence type="ECO:0000259" key="2">
    <source>
        <dbReference type="PROSITE" id="PS50126"/>
    </source>
</evidence>
<protein>
    <recommendedName>
        <fullName evidence="2">S1 motif domain-containing protein</fullName>
    </recommendedName>
</protein>
<dbReference type="Pfam" id="PF00575">
    <property type="entry name" value="S1"/>
    <property type="match status" value="1"/>
</dbReference>
<dbReference type="Gene3D" id="1.10.10.650">
    <property type="entry name" value="RuvA domain 2-like"/>
    <property type="match status" value="1"/>
</dbReference>
<dbReference type="InParanoid" id="E3MG40"/>
<dbReference type="Pfam" id="PF09371">
    <property type="entry name" value="Tex_N"/>
    <property type="match status" value="1"/>
</dbReference>
<dbReference type="Proteomes" id="UP000008281">
    <property type="component" value="Unassembled WGS sequence"/>
</dbReference>
<dbReference type="InterPro" id="IPR012337">
    <property type="entry name" value="RNaseH-like_sf"/>
</dbReference>
<feature type="compositionally biased region" description="Basic and acidic residues" evidence="1">
    <location>
        <begin position="731"/>
        <end position="744"/>
    </location>
</feature>
<dbReference type="OrthoDB" id="995477at2759"/>
<dbReference type="InterPro" id="IPR037027">
    <property type="entry name" value="YqgF/RNaseH-like_dom_sf"/>
</dbReference>
<dbReference type="InterPro" id="IPR050437">
    <property type="entry name" value="Ribos_protein_bS1-like"/>
</dbReference>
<dbReference type="OMA" id="RWAWRTR"/>
<dbReference type="PANTHER" id="PTHR10724:SF10">
    <property type="entry name" value="S1 RNA-BINDING DOMAIN-CONTAINING PROTEIN 1"/>
    <property type="match status" value="1"/>
</dbReference>
<dbReference type="SUPFAM" id="SSF53098">
    <property type="entry name" value="Ribonuclease H-like"/>
    <property type="match status" value="1"/>
</dbReference>
<feature type="region of interest" description="Disordered" evidence="1">
    <location>
        <begin position="718"/>
        <end position="747"/>
    </location>
</feature>
<feature type="region of interest" description="Disordered" evidence="1">
    <location>
        <begin position="584"/>
        <end position="604"/>
    </location>
</feature>
<dbReference type="GO" id="GO:0003735">
    <property type="term" value="F:structural constituent of ribosome"/>
    <property type="evidence" value="ECO:0007669"/>
    <property type="project" value="TreeGrafter"/>
</dbReference>
<dbReference type="InterPro" id="IPR041692">
    <property type="entry name" value="HHH_9"/>
</dbReference>
<sequence length="770" mass="86571">MKRQRVIEKDWILTNSLASFVEKAVKELSGYRAVRLTSLFQDGCENAYIARYREDVHGGLQPEKIRKAKDAYLDALQLNAKVTSAITTITPKIAGAVAKQTVKERLIQCEDIDEVTDICKEFAVGARKTKANIARDLGLEPPATSILHGNFVDFNKFLSNELKSVKDVEEHMKVLVADLINKDIEVRKLALKIVKLNSRVPLQVSAKLTKDAEKNREQLEEKNLLKKYDDYIGKRWSAGRIKSYQVSALNRGTEENIIMWKVDCQIGDAKRDHPFSNKKVDSGMQSFFAAALKYSITAYFIPMVERGTNFFFKNSYRRFLTRMSEDRNIVVFGENIEELFTQEGVHSKYIIALDPGHTVKTAFLDPSGNVIATNQFLIRDSTFENRGTALLKSWSSQTKGKDLVFAIGNGSNTHNTQKAVSKMIANNDFFEEIDVCFCVVPEHGASKYSCTPAALEEFGEDAEIKHISAISIGRRLIDPMSEYVKIEPQHLGKGQYQLSVDDKLLKEKLVAVVRDRVSLIGADLNLASEHLLRYICGLNQTTASGIVKYREKYGRFKSREELKNVKGIGEVTYQQCAGFLTVSRPDDSDDGPAAKRFKGSSESWSPFDVTTVHPEDYGVARELLEKIGHSLDEIVSGTSAAPSNLTVQEKRIYDLLKSKPELRPPPLMMKRAKEIKDLERDQVYKGVVTNRTDFGVFVDIGVEKDGLIHISCYPIDDASTKPSQTNKNSYGKREYEHKSHETRKGVPSVGTVLDVRVNGIRDDRISLKPV</sequence>
<dbReference type="InterPro" id="IPR023323">
    <property type="entry name" value="Tex-like_dom_sf"/>
</dbReference>
<dbReference type="SUPFAM" id="SSF158832">
    <property type="entry name" value="Tex N-terminal region-like"/>
    <property type="match status" value="1"/>
</dbReference>
<dbReference type="PROSITE" id="PS50126">
    <property type="entry name" value="S1"/>
    <property type="match status" value="1"/>
</dbReference>
<dbReference type="SUPFAM" id="SSF50249">
    <property type="entry name" value="Nucleic acid-binding proteins"/>
    <property type="match status" value="1"/>
</dbReference>
<dbReference type="Gene3D" id="1.10.3500.10">
    <property type="entry name" value="Tex N-terminal region-like"/>
    <property type="match status" value="1"/>
</dbReference>
<dbReference type="STRING" id="31234.E3MG40"/>
<dbReference type="InterPro" id="IPR032639">
    <property type="entry name" value="Tex_YqgF"/>
</dbReference>